<evidence type="ECO:0000313" key="2">
    <source>
        <dbReference type="EMBL" id="OJD81304.1"/>
    </source>
</evidence>
<feature type="transmembrane region" description="Helical" evidence="1">
    <location>
        <begin position="57"/>
        <end position="75"/>
    </location>
</feature>
<dbReference type="RefSeq" id="WP_071718154.1">
    <property type="nucleotide sequence ID" value="NZ_CBCSHB010000005.1"/>
</dbReference>
<feature type="transmembrane region" description="Helical" evidence="1">
    <location>
        <begin position="28"/>
        <end position="45"/>
    </location>
</feature>
<keyword evidence="1" id="KW-1133">Transmembrane helix</keyword>
<evidence type="ECO:0008006" key="4">
    <source>
        <dbReference type="Google" id="ProtNLM"/>
    </source>
</evidence>
<dbReference type="EMBL" id="MAOI01000041">
    <property type="protein sequence ID" value="OJD81304.1"/>
    <property type="molecule type" value="Genomic_DNA"/>
</dbReference>
<protein>
    <recommendedName>
        <fullName evidence="4">DUF3953 domain-containing protein</fullName>
    </recommendedName>
</protein>
<organism evidence="2 3">
    <name type="scientific">Bacillus paramycoides</name>
    <dbReference type="NCBI Taxonomy" id="2026194"/>
    <lineage>
        <taxon>Bacteria</taxon>
        <taxon>Bacillati</taxon>
        <taxon>Bacillota</taxon>
        <taxon>Bacilli</taxon>
        <taxon>Bacillales</taxon>
        <taxon>Bacillaceae</taxon>
        <taxon>Bacillus</taxon>
        <taxon>Bacillus cereus group</taxon>
    </lineage>
</organism>
<evidence type="ECO:0000313" key="3">
    <source>
        <dbReference type="Proteomes" id="UP000182788"/>
    </source>
</evidence>
<dbReference type="GeneID" id="87591179"/>
<comment type="caution">
    <text evidence="2">The sequence shown here is derived from an EMBL/GenBank/DDBJ whole genome shotgun (WGS) entry which is preliminary data.</text>
</comment>
<dbReference type="AlphaFoldDB" id="A0A1J9UR83"/>
<dbReference type="Proteomes" id="UP000182788">
    <property type="component" value="Unassembled WGS sequence"/>
</dbReference>
<gene>
    <name evidence="2" type="ORF">BAU28_26165</name>
</gene>
<proteinExistence type="predicted"/>
<sequence length="77" mass="8563">MLRILRILIALSVIIISSIGLLTDQHNFLPLSQFLLGALMFLIAIEQIKKKDSGTGFICIVAGAFSWIVLIITYIKM</sequence>
<accession>A0A1J9UR83</accession>
<dbReference type="InterPro" id="IPR025018">
    <property type="entry name" value="DUF3953"/>
</dbReference>
<feature type="transmembrane region" description="Helical" evidence="1">
    <location>
        <begin position="5"/>
        <end position="22"/>
    </location>
</feature>
<name>A0A1J9UR83_9BACI</name>
<keyword evidence="1" id="KW-0812">Transmembrane</keyword>
<evidence type="ECO:0000256" key="1">
    <source>
        <dbReference type="SAM" id="Phobius"/>
    </source>
</evidence>
<keyword evidence="1" id="KW-0472">Membrane</keyword>
<reference evidence="2 3" key="1">
    <citation type="submission" date="2016-06" db="EMBL/GenBank/DDBJ databases">
        <title>First insights into the genetic diversity and population structure of in the Bacillus cereus group bacteria from diverse marine environments.</title>
        <authorList>
            <person name="Liu Y."/>
            <person name="Lai Q."/>
            <person name="Shao Z."/>
        </authorList>
    </citation>
    <scope>NUCLEOTIDE SEQUENCE [LARGE SCALE GENOMIC DNA]</scope>
    <source>
        <strain evidence="2 3">NH24A2</strain>
    </source>
</reference>
<dbReference type="Pfam" id="PF13129">
    <property type="entry name" value="DUF3953"/>
    <property type="match status" value="1"/>
</dbReference>